<dbReference type="GeneID" id="25470373"/>
<dbReference type="AlphaFoldDB" id="U6MQ15"/>
<name>U6MQ15_9EIME</name>
<protein>
    <submittedName>
        <fullName evidence="2">Uncharacterized protein</fullName>
    </submittedName>
</protein>
<keyword evidence="3" id="KW-1185">Reference proteome</keyword>
<evidence type="ECO:0000313" key="3">
    <source>
        <dbReference type="Proteomes" id="UP000030754"/>
    </source>
</evidence>
<evidence type="ECO:0000313" key="2">
    <source>
        <dbReference type="EMBL" id="CDJ65168.1"/>
    </source>
</evidence>
<gene>
    <name evidence="2" type="ORF">ENH_00001750</name>
</gene>
<accession>U6MQ15</accession>
<feature type="compositionally biased region" description="Basic and acidic residues" evidence="1">
    <location>
        <begin position="15"/>
        <end position="26"/>
    </location>
</feature>
<sequence>MVRAGKVGKGFTPRPTHEDPSEKETQEENIPLGLQRLKEWWSAFLIQRAWRRSRQKAADDDWGSREFSGSKLEAQNTADESSLLSKAEALNYAKKNDIIRLLKVHLVFKASTE</sequence>
<dbReference type="EMBL" id="HG723074">
    <property type="protein sequence ID" value="CDJ65168.1"/>
    <property type="molecule type" value="Genomic_DNA"/>
</dbReference>
<evidence type="ECO:0000256" key="1">
    <source>
        <dbReference type="SAM" id="MobiDB-lite"/>
    </source>
</evidence>
<feature type="region of interest" description="Disordered" evidence="1">
    <location>
        <begin position="1"/>
        <end position="29"/>
    </location>
</feature>
<reference evidence="2" key="1">
    <citation type="submission" date="2013-10" db="EMBL/GenBank/DDBJ databases">
        <title>Genomic analysis of the causative agents of coccidiosis in chickens.</title>
        <authorList>
            <person name="Reid A.J."/>
            <person name="Blake D."/>
            <person name="Billington K."/>
            <person name="Browne H."/>
            <person name="Dunn M."/>
            <person name="Hung S."/>
            <person name="Kawahara F."/>
            <person name="Miranda-Saavedra D."/>
            <person name="Mourier T."/>
            <person name="Nagra H."/>
            <person name="Otto T.D."/>
            <person name="Rawlings N."/>
            <person name="Sanchez A."/>
            <person name="Sanders M."/>
            <person name="Subramaniam C."/>
            <person name="Tay Y."/>
            <person name="Dear P."/>
            <person name="Doerig C."/>
            <person name="Gruber A."/>
            <person name="Parkinson J."/>
            <person name="Shirley M."/>
            <person name="Wan K.L."/>
            <person name="Berriman M."/>
            <person name="Tomley F."/>
            <person name="Pain A."/>
        </authorList>
    </citation>
    <scope>NUCLEOTIDE SEQUENCE [LARGE SCALE GENOMIC DNA]</scope>
    <source>
        <strain evidence="2">Houghton</strain>
    </source>
</reference>
<reference evidence="2" key="2">
    <citation type="submission" date="2013-10" db="EMBL/GenBank/DDBJ databases">
        <authorList>
            <person name="Aslett M."/>
        </authorList>
    </citation>
    <scope>NUCLEOTIDE SEQUENCE [LARGE SCALE GENOMIC DNA]</scope>
    <source>
        <strain evidence="2">Houghton</strain>
    </source>
</reference>
<dbReference type="RefSeq" id="XP_013433635.1">
    <property type="nucleotide sequence ID" value="XM_013578181.1"/>
</dbReference>
<organism evidence="2 3">
    <name type="scientific">Eimeria necatrix</name>
    <dbReference type="NCBI Taxonomy" id="51315"/>
    <lineage>
        <taxon>Eukaryota</taxon>
        <taxon>Sar</taxon>
        <taxon>Alveolata</taxon>
        <taxon>Apicomplexa</taxon>
        <taxon>Conoidasida</taxon>
        <taxon>Coccidia</taxon>
        <taxon>Eucoccidiorida</taxon>
        <taxon>Eimeriorina</taxon>
        <taxon>Eimeriidae</taxon>
        <taxon>Eimeria</taxon>
    </lineage>
</organism>
<dbReference type="Proteomes" id="UP000030754">
    <property type="component" value="Unassembled WGS sequence"/>
</dbReference>
<feature type="region of interest" description="Disordered" evidence="1">
    <location>
        <begin position="56"/>
        <end position="80"/>
    </location>
</feature>
<proteinExistence type="predicted"/>
<dbReference type="VEuPathDB" id="ToxoDB:ENH_00001750"/>
<dbReference type="OrthoDB" id="10309536at2759"/>